<evidence type="ECO:0000256" key="1">
    <source>
        <dbReference type="SAM" id="MobiDB-lite"/>
    </source>
</evidence>
<dbReference type="RefSeq" id="XP_013378582.1">
    <property type="nucleotide sequence ID" value="XM_013523128.2"/>
</dbReference>
<reference evidence="4" key="1">
    <citation type="submission" date="2025-08" db="UniProtKB">
        <authorList>
            <consortium name="RefSeq"/>
        </authorList>
    </citation>
    <scope>IDENTIFICATION</scope>
    <source>
        <tissue evidence="4">Gonads</tissue>
    </source>
</reference>
<dbReference type="STRING" id="7574.A0A1S3GY45"/>
<dbReference type="AlphaFoldDB" id="A0A1S3GY45"/>
<dbReference type="GO" id="GO:0005769">
    <property type="term" value="C:early endosome"/>
    <property type="evidence" value="ECO:0007669"/>
    <property type="project" value="TreeGrafter"/>
</dbReference>
<evidence type="ECO:0000313" key="4">
    <source>
        <dbReference type="RefSeq" id="XP_013378582.1"/>
    </source>
</evidence>
<accession>A0A1S3GY45</accession>
<feature type="domain" description="VPS9" evidence="2">
    <location>
        <begin position="244"/>
        <end position="390"/>
    </location>
</feature>
<dbReference type="InterPro" id="IPR051248">
    <property type="entry name" value="UPF0507/Ank_repeat_27"/>
</dbReference>
<dbReference type="GO" id="GO:0005085">
    <property type="term" value="F:guanyl-nucleotide exchange factor activity"/>
    <property type="evidence" value="ECO:0007669"/>
    <property type="project" value="TreeGrafter"/>
</dbReference>
<protein>
    <submittedName>
        <fullName evidence="4">Ankyrin repeat domain-containing protein 27-like</fullName>
    </submittedName>
</protein>
<name>A0A1S3GY45_LINAN</name>
<dbReference type="Gene3D" id="1.20.1050.80">
    <property type="entry name" value="VPS9 domain"/>
    <property type="match status" value="1"/>
</dbReference>
<dbReference type="InterPro" id="IPR037191">
    <property type="entry name" value="VPS9_dom_sf"/>
</dbReference>
<keyword evidence="3" id="KW-1185">Reference proteome</keyword>
<dbReference type="GO" id="GO:0097422">
    <property type="term" value="C:tubular endosome"/>
    <property type="evidence" value="ECO:0007669"/>
    <property type="project" value="TreeGrafter"/>
</dbReference>
<dbReference type="OrthoDB" id="411646at2759"/>
<dbReference type="InterPro" id="IPR003123">
    <property type="entry name" value="VPS9"/>
</dbReference>
<dbReference type="GO" id="GO:0005886">
    <property type="term" value="C:plasma membrane"/>
    <property type="evidence" value="ECO:0007669"/>
    <property type="project" value="TreeGrafter"/>
</dbReference>
<dbReference type="SMART" id="SM00167">
    <property type="entry name" value="VPS9"/>
    <property type="match status" value="1"/>
</dbReference>
<dbReference type="GO" id="GO:0005770">
    <property type="term" value="C:late endosome"/>
    <property type="evidence" value="ECO:0007669"/>
    <property type="project" value="TreeGrafter"/>
</dbReference>
<dbReference type="PANTHER" id="PTHR24170">
    <property type="entry name" value="ANKYRIN REPEAT DOMAIN-CONTAINING PROTEIN 27"/>
    <property type="match status" value="1"/>
</dbReference>
<dbReference type="GO" id="GO:0045022">
    <property type="term" value="P:early endosome to late endosome transport"/>
    <property type="evidence" value="ECO:0007669"/>
    <property type="project" value="TreeGrafter"/>
</dbReference>
<organism evidence="3 4">
    <name type="scientific">Lingula anatina</name>
    <name type="common">Brachiopod</name>
    <name type="synonym">Lingula unguis</name>
    <dbReference type="NCBI Taxonomy" id="7574"/>
    <lineage>
        <taxon>Eukaryota</taxon>
        <taxon>Metazoa</taxon>
        <taxon>Spiralia</taxon>
        <taxon>Lophotrochozoa</taxon>
        <taxon>Brachiopoda</taxon>
        <taxon>Linguliformea</taxon>
        <taxon>Lingulata</taxon>
        <taxon>Lingulida</taxon>
        <taxon>Linguloidea</taxon>
        <taxon>Lingulidae</taxon>
        <taxon>Lingula</taxon>
    </lineage>
</organism>
<dbReference type="SUPFAM" id="SSF109993">
    <property type="entry name" value="VPS9 domain"/>
    <property type="match status" value="1"/>
</dbReference>
<dbReference type="PANTHER" id="PTHR24170:SF1">
    <property type="entry name" value="DOMAIN PROTEIN, PUTATIVE (AFU_ORTHOLOGUE AFUA_1G09870)-RELATED"/>
    <property type="match status" value="1"/>
</dbReference>
<proteinExistence type="predicted"/>
<evidence type="ECO:0000313" key="3">
    <source>
        <dbReference type="Proteomes" id="UP000085678"/>
    </source>
</evidence>
<dbReference type="GO" id="GO:0000149">
    <property type="term" value="F:SNARE binding"/>
    <property type="evidence" value="ECO:0007669"/>
    <property type="project" value="TreeGrafter"/>
</dbReference>
<dbReference type="InParanoid" id="A0A1S3GY45"/>
<dbReference type="GO" id="GO:0030133">
    <property type="term" value="C:transport vesicle"/>
    <property type="evidence" value="ECO:0007669"/>
    <property type="project" value="TreeGrafter"/>
</dbReference>
<dbReference type="Pfam" id="PF02204">
    <property type="entry name" value="VPS9"/>
    <property type="match status" value="1"/>
</dbReference>
<sequence length="505" mass="57363">MEADDLDFNPFYQALQDQYHTAYEYAQEKCYTICVPETSSLEGVEINNRFVETHILKPSPFFQGQYYTAGRKEKAVFLDEDILQTGEGFSQKVTAKVLVEEKAYNKEYKPFKLLIVDQPLIPTPRSKRNSVLSNLIEIFTPKKTPTECREFLQSFPEHKQTLSNIDTTIQQFKKNYMVLKDYMDDAVKKIENICVEARQNLLLVNQHPHKSDQRFEDALSVAVESYILSELNSKVFPVVCQKWKKEDEHLQKKCQSLEGITGEQLGLKANLRCPLPSAVSEMSNLNQKCTPHEKLVCLKTVLDFIAEDINKHCMAGSQGLSGDNFLTSDDLIPLLVTVIIESKSSHLWSNLYYMEHFNWAMSTKDDLSFSLVTFKAAVEYLKTTKFEPMKKMEKEKQASKQNAQVTKPAGLPHLLLASPADKNNLPSGASAMDRQLEKITRMLEESTKEFASVGSQGLPRHGKGSKYRASPSAISPERQDRTEKLGEFLSALQDDMFGNSYGKQS</sequence>
<feature type="region of interest" description="Disordered" evidence="1">
    <location>
        <begin position="450"/>
        <end position="484"/>
    </location>
</feature>
<dbReference type="Proteomes" id="UP000085678">
    <property type="component" value="Unplaced"/>
</dbReference>
<evidence type="ECO:0000259" key="2">
    <source>
        <dbReference type="PROSITE" id="PS51205"/>
    </source>
</evidence>
<gene>
    <name evidence="4" type="primary">LOC106150374</name>
</gene>
<dbReference type="GeneID" id="106150374"/>
<dbReference type="PROSITE" id="PS51205">
    <property type="entry name" value="VPS9"/>
    <property type="match status" value="1"/>
</dbReference>
<dbReference type="KEGG" id="lak:106150374"/>